<sequence length="85" mass="8896">MLKVTSVFIAALAAIGPAVQAASCTPGLNYCGLTLTQYGWDSSRGSNTLADDGLFHCVSSNRVKPIAYCENKCRDAGGGKSDYCN</sequence>
<keyword evidence="4" id="KW-1185">Reference proteome</keyword>
<evidence type="ECO:0000313" key="5">
    <source>
        <dbReference type="Proteomes" id="UP000784919"/>
    </source>
</evidence>
<gene>
    <name evidence="3" type="ORF">E4U56_008076</name>
    <name evidence="2" type="ORF">E4U57_006412</name>
</gene>
<protein>
    <submittedName>
        <fullName evidence="3">Uncharacterized protein</fullName>
    </submittedName>
</protein>
<evidence type="ECO:0000313" key="2">
    <source>
        <dbReference type="EMBL" id="KAG5952075.1"/>
    </source>
</evidence>
<dbReference type="AlphaFoldDB" id="A0A9P7MUQ3"/>
<name>A0A9P7MUQ3_9HYPO</name>
<evidence type="ECO:0000256" key="1">
    <source>
        <dbReference type="SAM" id="SignalP"/>
    </source>
</evidence>
<evidence type="ECO:0000313" key="4">
    <source>
        <dbReference type="Proteomes" id="UP000742024"/>
    </source>
</evidence>
<reference evidence="3 4" key="1">
    <citation type="journal article" date="2020" name="bioRxiv">
        <title>Whole genome comparisons of ergot fungi reveals the divergence and evolution of species within the genus Claviceps are the result of varying mechanisms driving genome evolution and host range expansion.</title>
        <authorList>
            <person name="Wyka S.A."/>
            <person name="Mondo S.J."/>
            <person name="Liu M."/>
            <person name="Dettman J."/>
            <person name="Nalam V."/>
            <person name="Broders K.D."/>
        </authorList>
    </citation>
    <scope>NUCLEOTIDE SEQUENCE</scope>
    <source>
        <strain evidence="3">CCC 1102</strain>
        <strain evidence="2 4">LM583</strain>
    </source>
</reference>
<proteinExistence type="predicted"/>
<dbReference type="OrthoDB" id="4186099at2759"/>
<feature type="signal peptide" evidence="1">
    <location>
        <begin position="1"/>
        <end position="21"/>
    </location>
</feature>
<organism evidence="3 5">
    <name type="scientific">Claviceps arundinis</name>
    <dbReference type="NCBI Taxonomy" id="1623583"/>
    <lineage>
        <taxon>Eukaryota</taxon>
        <taxon>Fungi</taxon>
        <taxon>Dikarya</taxon>
        <taxon>Ascomycota</taxon>
        <taxon>Pezizomycotina</taxon>
        <taxon>Sordariomycetes</taxon>
        <taxon>Hypocreomycetidae</taxon>
        <taxon>Hypocreales</taxon>
        <taxon>Clavicipitaceae</taxon>
        <taxon>Claviceps</taxon>
    </lineage>
</organism>
<comment type="caution">
    <text evidence="3">The sequence shown here is derived from an EMBL/GenBank/DDBJ whole genome shotgun (WGS) entry which is preliminary data.</text>
</comment>
<evidence type="ECO:0000313" key="3">
    <source>
        <dbReference type="EMBL" id="KAG5969784.1"/>
    </source>
</evidence>
<dbReference type="EMBL" id="SRPR01000554">
    <property type="protein sequence ID" value="KAG5952075.1"/>
    <property type="molecule type" value="Genomic_DNA"/>
</dbReference>
<dbReference type="EMBL" id="SRPS01000088">
    <property type="protein sequence ID" value="KAG5969784.1"/>
    <property type="molecule type" value="Genomic_DNA"/>
</dbReference>
<accession>A0A9P7MUQ3</accession>
<dbReference type="Proteomes" id="UP000784919">
    <property type="component" value="Unassembled WGS sequence"/>
</dbReference>
<dbReference type="Proteomes" id="UP000742024">
    <property type="component" value="Unassembled WGS sequence"/>
</dbReference>
<keyword evidence="1" id="KW-0732">Signal</keyword>
<feature type="chain" id="PRO_5040118173" evidence="1">
    <location>
        <begin position="22"/>
        <end position="85"/>
    </location>
</feature>